<proteinExistence type="predicted"/>
<gene>
    <name evidence="4" type="ORF">H7344_07875</name>
</gene>
<organism evidence="4 5">
    <name type="scientific">Nocardioides deserti</name>
    <dbReference type="NCBI Taxonomy" id="1588644"/>
    <lineage>
        <taxon>Bacteria</taxon>
        <taxon>Bacillati</taxon>
        <taxon>Actinomycetota</taxon>
        <taxon>Actinomycetes</taxon>
        <taxon>Propionibacteriales</taxon>
        <taxon>Nocardioidaceae</taxon>
        <taxon>Nocardioides</taxon>
    </lineage>
</organism>
<dbReference type="Proteomes" id="UP000604001">
    <property type="component" value="Unassembled WGS sequence"/>
</dbReference>
<dbReference type="InterPro" id="IPR036625">
    <property type="entry name" value="E3-bd_dom_sf"/>
</dbReference>
<keyword evidence="1" id="KW-0238">DNA-binding</keyword>
<name>A0ABR6U762_9ACTN</name>
<accession>A0ABR6U762</accession>
<comment type="caution">
    <text evidence="4">The sequence shown here is derived from an EMBL/GenBank/DDBJ whole genome shotgun (WGS) entry which is preliminary data.</text>
</comment>
<evidence type="ECO:0000259" key="3">
    <source>
        <dbReference type="Pfam" id="PF23359"/>
    </source>
</evidence>
<dbReference type="Pfam" id="PF23359">
    <property type="entry name" value="Lsr2_DNA-bd"/>
    <property type="match status" value="1"/>
</dbReference>
<dbReference type="EMBL" id="JACMYC010000004">
    <property type="protein sequence ID" value="MBC2960208.1"/>
    <property type="molecule type" value="Genomic_DNA"/>
</dbReference>
<keyword evidence="5" id="KW-1185">Reference proteome</keyword>
<sequence>MPARGRAHGGGGRGADRVPGPVCERPDRLLRHPRPRAGLDLPLPRRGVHPRWPGRRRRRLLRGLAAAPDLPPREPTAAEIRAWAVEQGFAVSAAGRVPARILAAYRDAPGSVDRRSWIGATRWHRSTTARLARGCRVR</sequence>
<evidence type="ECO:0000313" key="5">
    <source>
        <dbReference type="Proteomes" id="UP000604001"/>
    </source>
</evidence>
<feature type="domain" description="Lsr2 DNA-binding" evidence="3">
    <location>
        <begin position="75"/>
        <end position="108"/>
    </location>
</feature>
<evidence type="ECO:0000256" key="1">
    <source>
        <dbReference type="ARBA" id="ARBA00023125"/>
    </source>
</evidence>
<evidence type="ECO:0000256" key="2">
    <source>
        <dbReference type="SAM" id="MobiDB-lite"/>
    </source>
</evidence>
<dbReference type="InterPro" id="IPR055370">
    <property type="entry name" value="Lsr2_DNA-bd"/>
</dbReference>
<dbReference type="Gene3D" id="4.10.320.10">
    <property type="entry name" value="E3-binding domain"/>
    <property type="match status" value="1"/>
</dbReference>
<reference evidence="4 5" key="1">
    <citation type="submission" date="2020-08" db="EMBL/GenBank/DDBJ databases">
        <title>novel species in genus Nocardioides.</title>
        <authorList>
            <person name="Zhang G."/>
        </authorList>
    </citation>
    <scope>NUCLEOTIDE SEQUENCE [LARGE SCALE GENOMIC DNA]</scope>
    <source>
        <strain evidence="4 5">SC8A-24</strain>
    </source>
</reference>
<evidence type="ECO:0000313" key="4">
    <source>
        <dbReference type="EMBL" id="MBC2960208.1"/>
    </source>
</evidence>
<protein>
    <submittedName>
        <fullName evidence="4">Lsr2 family protein</fullName>
    </submittedName>
</protein>
<feature type="region of interest" description="Disordered" evidence="2">
    <location>
        <begin position="1"/>
        <end position="51"/>
    </location>
</feature>